<accession>A0ABT7EZ54</accession>
<protein>
    <submittedName>
        <fullName evidence="1">Uncharacterized protein</fullName>
    </submittedName>
</protein>
<evidence type="ECO:0000313" key="1">
    <source>
        <dbReference type="EMBL" id="MDK3017613.1"/>
    </source>
</evidence>
<keyword evidence="2" id="KW-1185">Reference proteome</keyword>
<sequence>MSVHDTRLARRKAEEAARIAAVKARGRVPEQCGPDIPEAPARGAFRLVQLRRLYPDGAEGYRVKDAGHLGRAAICNADVFDRMAASAARARKPVPLSPGQIAMGRHYRDLVERHACAGLRCSSIEAVRSGGSGQGGGFMDAVLRDREEIAWLHRRIGAGVAMAVRRVRPSARGTRVAIPDRQLVDLVCLEDQALSDVLRAYGWSVYGDTLRGLTGALAAALDRMTGPAGCRAIVTMRTKGD</sequence>
<dbReference type="EMBL" id="JASNJD010000004">
    <property type="protein sequence ID" value="MDK3017613.1"/>
    <property type="molecule type" value="Genomic_DNA"/>
</dbReference>
<dbReference type="Proteomes" id="UP001243757">
    <property type="component" value="Unassembled WGS sequence"/>
</dbReference>
<proteinExistence type="predicted"/>
<comment type="caution">
    <text evidence="1">The sequence shown here is derived from an EMBL/GenBank/DDBJ whole genome shotgun (WGS) entry which is preliminary data.</text>
</comment>
<organism evidence="1 2">
    <name type="scientific">Pseudodonghicola flavimaris</name>
    <dbReference type="NCBI Taxonomy" id="3050036"/>
    <lineage>
        <taxon>Bacteria</taxon>
        <taxon>Pseudomonadati</taxon>
        <taxon>Pseudomonadota</taxon>
        <taxon>Alphaproteobacteria</taxon>
        <taxon>Rhodobacterales</taxon>
        <taxon>Paracoccaceae</taxon>
        <taxon>Pseudodonghicola</taxon>
    </lineage>
</organism>
<reference evidence="1 2" key="1">
    <citation type="submission" date="2023-05" db="EMBL/GenBank/DDBJ databases">
        <title>Pseudodonghicola sp. nov.</title>
        <authorList>
            <person name="Huang J."/>
        </authorList>
    </citation>
    <scope>NUCLEOTIDE SEQUENCE [LARGE SCALE GENOMIC DNA]</scope>
    <source>
        <strain evidence="1 2">IC7</strain>
    </source>
</reference>
<dbReference type="RefSeq" id="WP_284480425.1">
    <property type="nucleotide sequence ID" value="NZ_JASNJD010000004.1"/>
</dbReference>
<evidence type="ECO:0000313" key="2">
    <source>
        <dbReference type="Proteomes" id="UP001243757"/>
    </source>
</evidence>
<name>A0ABT7EZ54_9RHOB</name>
<gene>
    <name evidence="1" type="ORF">QO033_07980</name>
</gene>